<dbReference type="EnsemblPlants" id="OBART12G14030.1">
    <property type="protein sequence ID" value="OBART12G14030.1"/>
    <property type="gene ID" value="OBART12G14030"/>
</dbReference>
<sequence>MTPTATAATAATDAAKLFVSGAPHIRGSPSFYDNDDDQARASLGPYLSISVTGHASVAQPSSLADPLGRPMFDY</sequence>
<dbReference type="AlphaFoldDB" id="A0A0D3HV53"/>
<name>A0A0D3HV53_9ORYZ</name>
<reference evidence="1" key="2">
    <citation type="submission" date="2015-03" db="UniProtKB">
        <authorList>
            <consortium name="EnsemblPlants"/>
        </authorList>
    </citation>
    <scope>IDENTIFICATION</scope>
</reference>
<protein>
    <submittedName>
        <fullName evidence="1">Uncharacterized protein</fullName>
    </submittedName>
</protein>
<dbReference type="Proteomes" id="UP000026960">
    <property type="component" value="Chromosome 12"/>
</dbReference>
<dbReference type="Gramene" id="OBART12G14030.1">
    <property type="protein sequence ID" value="OBART12G14030.1"/>
    <property type="gene ID" value="OBART12G14030"/>
</dbReference>
<evidence type="ECO:0000313" key="1">
    <source>
        <dbReference type="EnsemblPlants" id="OBART12G14030.1"/>
    </source>
</evidence>
<accession>A0A0D3HV53</accession>
<keyword evidence="2" id="KW-1185">Reference proteome</keyword>
<proteinExistence type="predicted"/>
<dbReference type="PaxDb" id="65489-OBART12G14030.1"/>
<reference evidence="1" key="1">
    <citation type="journal article" date="2009" name="Rice">
        <title>De Novo Next Generation Sequencing of Plant Genomes.</title>
        <authorList>
            <person name="Rounsley S."/>
            <person name="Marri P.R."/>
            <person name="Yu Y."/>
            <person name="He R."/>
            <person name="Sisneros N."/>
            <person name="Goicoechea J.L."/>
            <person name="Lee S.J."/>
            <person name="Angelova A."/>
            <person name="Kudrna D."/>
            <person name="Luo M."/>
            <person name="Affourtit J."/>
            <person name="Desany B."/>
            <person name="Knight J."/>
            <person name="Niazi F."/>
            <person name="Egholm M."/>
            <person name="Wing R.A."/>
        </authorList>
    </citation>
    <scope>NUCLEOTIDE SEQUENCE [LARGE SCALE GENOMIC DNA]</scope>
    <source>
        <strain evidence="1">cv. IRGC 105608</strain>
    </source>
</reference>
<evidence type="ECO:0000313" key="2">
    <source>
        <dbReference type="Proteomes" id="UP000026960"/>
    </source>
</evidence>
<organism evidence="1">
    <name type="scientific">Oryza barthii</name>
    <dbReference type="NCBI Taxonomy" id="65489"/>
    <lineage>
        <taxon>Eukaryota</taxon>
        <taxon>Viridiplantae</taxon>
        <taxon>Streptophyta</taxon>
        <taxon>Embryophyta</taxon>
        <taxon>Tracheophyta</taxon>
        <taxon>Spermatophyta</taxon>
        <taxon>Magnoliopsida</taxon>
        <taxon>Liliopsida</taxon>
        <taxon>Poales</taxon>
        <taxon>Poaceae</taxon>
        <taxon>BOP clade</taxon>
        <taxon>Oryzoideae</taxon>
        <taxon>Oryzeae</taxon>
        <taxon>Oryzinae</taxon>
        <taxon>Oryza</taxon>
    </lineage>
</organism>
<dbReference type="HOGENOM" id="CLU_2691622_0_0_1"/>